<evidence type="ECO:0000313" key="2">
    <source>
        <dbReference type="EMBL" id="ABK39518.1"/>
    </source>
</evidence>
<dbReference type="EnsemblBacteria" id="ABK39518">
    <property type="protein sequence ID" value="ABK39518"/>
    <property type="gene ID" value="AHA_2930"/>
</dbReference>
<dbReference type="HOGENOM" id="CLU_1358069_0_0_6"/>
<dbReference type="KEGG" id="aha:AHA_2930"/>
<dbReference type="eggNOG" id="COG1988">
    <property type="taxonomic scope" value="Bacteria"/>
</dbReference>
<keyword evidence="1" id="KW-1133">Transmembrane helix</keyword>
<proteinExistence type="predicted"/>
<sequence length="201" mass="22323">MPTIITHAAVPLCLGLGLGSRIIPPRLLLAGVAIAMLPDADVLAFKLGVAYGHVFGHRGVTHSLLFAFALPTLAMLFHRQFRASTATVWSFLLISLLSHSLLDSLTSGGKGVGWLWPWRDERFFAPWQVKRVAEGATRTCWVAYLSVYAKCSYIQRCNSEYLHAVNPVNICLEKPETHCQNCKPYYRAIDFKAASANFKTE</sequence>
<dbReference type="InterPro" id="IPR007404">
    <property type="entry name" value="YdjM-like"/>
</dbReference>
<evidence type="ECO:0000256" key="1">
    <source>
        <dbReference type="SAM" id="Phobius"/>
    </source>
</evidence>
<gene>
    <name evidence="2" type="ordered locus">AHA_2930</name>
</gene>
<organism evidence="2 3">
    <name type="scientific">Aeromonas hydrophila subsp. hydrophila (strain ATCC 7966 / DSM 30187 / BCRC 13018 / CCUG 14551 / JCM 1027 / KCTC 2358 / NCIMB 9240 / NCTC 8049)</name>
    <dbReference type="NCBI Taxonomy" id="380703"/>
    <lineage>
        <taxon>Bacteria</taxon>
        <taxon>Pseudomonadati</taxon>
        <taxon>Pseudomonadota</taxon>
        <taxon>Gammaproteobacteria</taxon>
        <taxon>Aeromonadales</taxon>
        <taxon>Aeromonadaceae</taxon>
        <taxon>Aeromonas</taxon>
    </lineage>
</organism>
<dbReference type="PATRIC" id="fig|380703.7.peg.2927"/>
<reference evidence="2 3" key="1">
    <citation type="journal article" date="2006" name="J. Bacteriol.">
        <title>Genome sequence of Aeromonas hydrophila ATCC 7966T: jack of all trades.</title>
        <authorList>
            <person name="Seshadri R."/>
            <person name="Joseph S.W."/>
            <person name="Chopra A.K."/>
            <person name="Sha J."/>
            <person name="Shaw J."/>
            <person name="Graf J."/>
            <person name="Haft D."/>
            <person name="Wu M."/>
            <person name="Ren Q."/>
            <person name="Rosovitz M.J."/>
            <person name="Madupu R."/>
            <person name="Tallon L."/>
            <person name="Kim M."/>
            <person name="Jin S."/>
            <person name="Vuong H."/>
            <person name="Stine O.C."/>
            <person name="Ali A."/>
            <person name="Horneman A.J."/>
            <person name="Heidelberg J.F."/>
        </authorList>
    </citation>
    <scope>NUCLEOTIDE SEQUENCE [LARGE SCALE GENOMIC DNA]</scope>
    <source>
        <strain evidence="3">ATCC 7966 / DSM 30187 / BCRC 13018 / CCUG 14551 / JCM 1027 / KCTC 2358 / NCIMB 9240 / NCTC 8049</strain>
    </source>
</reference>
<dbReference type="PANTHER" id="PTHR35531">
    <property type="entry name" value="INNER MEMBRANE PROTEIN YBCI-RELATED"/>
    <property type="match status" value="1"/>
</dbReference>
<protein>
    <recommendedName>
        <fullName evidence="4">Metal-dependent hydrolase</fullName>
    </recommendedName>
</protein>
<evidence type="ECO:0000313" key="3">
    <source>
        <dbReference type="Proteomes" id="UP000000756"/>
    </source>
</evidence>
<keyword evidence="1" id="KW-0472">Membrane</keyword>
<dbReference type="Proteomes" id="UP000000756">
    <property type="component" value="Chromosome"/>
</dbReference>
<dbReference type="EMBL" id="CP000462">
    <property type="protein sequence ID" value="ABK39518.1"/>
    <property type="molecule type" value="Genomic_DNA"/>
</dbReference>
<dbReference type="OrthoDB" id="9794683at2"/>
<feature type="transmembrane region" description="Helical" evidence="1">
    <location>
        <begin position="59"/>
        <end position="77"/>
    </location>
</feature>
<keyword evidence="1" id="KW-0812">Transmembrane</keyword>
<dbReference type="PANTHER" id="PTHR35531:SF1">
    <property type="entry name" value="INNER MEMBRANE PROTEIN YBCI-RELATED"/>
    <property type="match status" value="1"/>
</dbReference>
<dbReference type="STRING" id="380703.AHA_2930"/>
<keyword evidence="3" id="KW-1185">Reference proteome</keyword>
<name>A0KMD3_AERHH</name>
<dbReference type="Pfam" id="PF04307">
    <property type="entry name" value="YdjM"/>
    <property type="match status" value="1"/>
</dbReference>
<evidence type="ECO:0008006" key="4">
    <source>
        <dbReference type="Google" id="ProtNLM"/>
    </source>
</evidence>
<accession>A0KMD3</accession>
<dbReference type="AlphaFoldDB" id="A0KMD3"/>